<dbReference type="EMBL" id="JAUHHV010000001">
    <property type="protein sequence ID" value="KAK1440036.1"/>
    <property type="molecule type" value="Genomic_DNA"/>
</dbReference>
<comment type="caution">
    <text evidence="1">The sequence shown here is derived from an EMBL/GenBank/DDBJ whole genome shotgun (WGS) entry which is preliminary data.</text>
</comment>
<evidence type="ECO:0000313" key="1">
    <source>
        <dbReference type="EMBL" id="KAK1440036.1"/>
    </source>
</evidence>
<protein>
    <submittedName>
        <fullName evidence="1">Uncharacterized protein</fullName>
    </submittedName>
</protein>
<sequence length="293" mass="33426">MINSTQNPFGYIVVKDNQDIPKEGTQEFKLLSHFDDSHVGLEVVSKSNAKALLAIMFRQGSQIITMINDDILNVENALKRTEITFKMIGDAAPLVLKIASKAEVSLHQSGVYGLHNLYQYAYGGQSGIPVTRVKKTLLSLKHNKRVRFFSYELSLLNSINYHNQKNFVPSDFTRNLMNRQFAFARPTISRLTDEMLDYIAEVVERVLIDTAIDHEQLYSLLRIICKNLMHGVCVSFKKKIELIILEKGFVYACGDNYMSKLNKIKNVEIDLDNKPQIVNIEIPVEHLHNTHLS</sequence>
<gene>
    <name evidence="1" type="ORF">QVD17_05861</name>
</gene>
<dbReference type="AlphaFoldDB" id="A0AAD8LJH4"/>
<organism evidence="1 2">
    <name type="scientific">Tagetes erecta</name>
    <name type="common">African marigold</name>
    <dbReference type="NCBI Taxonomy" id="13708"/>
    <lineage>
        <taxon>Eukaryota</taxon>
        <taxon>Viridiplantae</taxon>
        <taxon>Streptophyta</taxon>
        <taxon>Embryophyta</taxon>
        <taxon>Tracheophyta</taxon>
        <taxon>Spermatophyta</taxon>
        <taxon>Magnoliopsida</taxon>
        <taxon>eudicotyledons</taxon>
        <taxon>Gunneridae</taxon>
        <taxon>Pentapetalae</taxon>
        <taxon>asterids</taxon>
        <taxon>campanulids</taxon>
        <taxon>Asterales</taxon>
        <taxon>Asteraceae</taxon>
        <taxon>Asteroideae</taxon>
        <taxon>Heliantheae alliance</taxon>
        <taxon>Tageteae</taxon>
        <taxon>Tagetes</taxon>
    </lineage>
</organism>
<dbReference type="Proteomes" id="UP001229421">
    <property type="component" value="Unassembled WGS sequence"/>
</dbReference>
<name>A0AAD8LJH4_TARER</name>
<accession>A0AAD8LJH4</accession>
<proteinExistence type="predicted"/>
<evidence type="ECO:0000313" key="2">
    <source>
        <dbReference type="Proteomes" id="UP001229421"/>
    </source>
</evidence>
<keyword evidence="2" id="KW-1185">Reference proteome</keyword>
<reference evidence="1" key="1">
    <citation type="journal article" date="2023" name="bioRxiv">
        <title>Improved chromosome-level genome assembly for marigold (Tagetes erecta).</title>
        <authorList>
            <person name="Jiang F."/>
            <person name="Yuan L."/>
            <person name="Wang S."/>
            <person name="Wang H."/>
            <person name="Xu D."/>
            <person name="Wang A."/>
            <person name="Fan W."/>
        </authorList>
    </citation>
    <scope>NUCLEOTIDE SEQUENCE</scope>
    <source>
        <strain evidence="1">WSJ</strain>
        <tissue evidence="1">Leaf</tissue>
    </source>
</reference>